<protein>
    <submittedName>
        <fullName evidence="1">Uncharacterized protein</fullName>
    </submittedName>
</protein>
<evidence type="ECO:0000313" key="1">
    <source>
        <dbReference type="EMBL" id="GAF92512.1"/>
    </source>
</evidence>
<comment type="caution">
    <text evidence="1">The sequence shown here is derived from an EMBL/GenBank/DDBJ whole genome shotgun (WGS) entry which is preliminary data.</text>
</comment>
<reference evidence="1" key="1">
    <citation type="journal article" date="2014" name="Front. Microbiol.">
        <title>High frequency of phylogenetically diverse reductive dehalogenase-homologous genes in deep subseafloor sedimentary metagenomes.</title>
        <authorList>
            <person name="Kawai M."/>
            <person name="Futagami T."/>
            <person name="Toyoda A."/>
            <person name="Takaki Y."/>
            <person name="Nishi S."/>
            <person name="Hori S."/>
            <person name="Arai W."/>
            <person name="Tsubouchi T."/>
            <person name="Morono Y."/>
            <person name="Uchiyama I."/>
            <person name="Ito T."/>
            <person name="Fujiyama A."/>
            <person name="Inagaki F."/>
            <person name="Takami H."/>
        </authorList>
    </citation>
    <scope>NUCLEOTIDE SEQUENCE</scope>
    <source>
        <strain evidence="1">Expedition CK06-06</strain>
    </source>
</reference>
<accession>X0TWJ7</accession>
<dbReference type="EMBL" id="BARS01016947">
    <property type="protein sequence ID" value="GAF92512.1"/>
    <property type="molecule type" value="Genomic_DNA"/>
</dbReference>
<gene>
    <name evidence="1" type="ORF">S01H1_27787</name>
</gene>
<sequence length="47" mass="4980">MEGVDGKQSTIDNTAAFVTAFSRVDLCLRLRLLTACSAFNVDVGGIC</sequence>
<proteinExistence type="predicted"/>
<dbReference type="AlphaFoldDB" id="X0TWJ7"/>
<organism evidence="1">
    <name type="scientific">marine sediment metagenome</name>
    <dbReference type="NCBI Taxonomy" id="412755"/>
    <lineage>
        <taxon>unclassified sequences</taxon>
        <taxon>metagenomes</taxon>
        <taxon>ecological metagenomes</taxon>
    </lineage>
</organism>
<feature type="non-terminal residue" evidence="1">
    <location>
        <position position="47"/>
    </location>
</feature>
<name>X0TWJ7_9ZZZZ</name>